<dbReference type="PANTHER" id="PTHR22091:SF1">
    <property type="entry name" value="COILED-COIL DOMAIN-CONTAINING PROTEIN 77"/>
    <property type="match status" value="1"/>
</dbReference>
<feature type="compositionally biased region" description="Polar residues" evidence="2">
    <location>
        <begin position="12"/>
        <end position="30"/>
    </location>
</feature>
<proteinExistence type="predicted"/>
<dbReference type="InterPro" id="IPR037696">
    <property type="entry name" value="CCDC77"/>
</dbReference>
<name>A0A8S3PNJ6_MYTED</name>
<feature type="region of interest" description="Disordered" evidence="2">
    <location>
        <begin position="188"/>
        <end position="225"/>
    </location>
</feature>
<feature type="compositionally biased region" description="Basic and acidic residues" evidence="2">
    <location>
        <begin position="59"/>
        <end position="69"/>
    </location>
</feature>
<sequence>MHSIKDIEKGSSESNVSNSKPFSANYSLTCPFNDIVKGRKSPNPKRTNISQLDQSQDEGPPRKLGEKGSPDLPSINERLGHLRPSRELLEYYRKKIAEYDEEHDHMVSKLEEYKITYEEQHKLQWELRQREEEIVELQKALSDMQIYLFQEREHVLRLYSENDRLKIRELEDKKKIQQLLTKAIVEQKKRPTTAPNNNLRNGMKKKQLPVSDRRQSMSPNPEEKYKHDNEVLVLQVEALQAQLQEQTKIAKEQVEALMEDRRVKEEELETRRQRDEAKIHTLTEKLHKTQDLLYESTKDFLELRYQGRANERQWMAEKDRLLRELDSAKDKGNGQDSLLNMSVATEARAHYAEEVKTLDYQLQQAQKLAEMYREQVIQLEDELSRIREEGDVTREIFKGRSDKMTTRLTMMNQRYQDLERRRNLEVEGFKNDIKNLRSRLKDVERQLYKVTMGFAEDMDVQKPGDIDMQILRNVHATAGRSKKMVGELKNLKSKMYGLENDLKHL</sequence>
<accession>A0A8S3PNJ6</accession>
<feature type="compositionally biased region" description="Basic and acidic residues" evidence="2">
    <location>
        <begin position="1"/>
        <end position="11"/>
    </location>
</feature>
<reference evidence="3" key="1">
    <citation type="submission" date="2021-03" db="EMBL/GenBank/DDBJ databases">
        <authorList>
            <person name="Bekaert M."/>
        </authorList>
    </citation>
    <scope>NUCLEOTIDE SEQUENCE</scope>
</reference>
<gene>
    <name evidence="3" type="ORF">MEDL_18</name>
</gene>
<evidence type="ECO:0000313" key="3">
    <source>
        <dbReference type="EMBL" id="CAG2184347.1"/>
    </source>
</evidence>
<dbReference type="OrthoDB" id="191169at2759"/>
<feature type="compositionally biased region" description="Polar residues" evidence="2">
    <location>
        <begin position="44"/>
        <end position="54"/>
    </location>
</feature>
<dbReference type="EMBL" id="CAJPWZ010000001">
    <property type="protein sequence ID" value="CAG2184347.1"/>
    <property type="molecule type" value="Genomic_DNA"/>
</dbReference>
<keyword evidence="1" id="KW-0175">Coiled coil</keyword>
<keyword evidence="4" id="KW-1185">Reference proteome</keyword>
<feature type="coiled-coil region" evidence="1">
    <location>
        <begin position="229"/>
        <end position="285"/>
    </location>
</feature>
<feature type="region of interest" description="Disordered" evidence="2">
    <location>
        <begin position="1"/>
        <end position="79"/>
    </location>
</feature>
<evidence type="ECO:0000256" key="1">
    <source>
        <dbReference type="SAM" id="Coils"/>
    </source>
</evidence>
<dbReference type="Proteomes" id="UP000683360">
    <property type="component" value="Unassembled WGS sequence"/>
</dbReference>
<dbReference type="PANTHER" id="PTHR22091">
    <property type="entry name" value="COILED-COIL DOMAIN-CONTAINING PROTEIN 77"/>
    <property type="match status" value="1"/>
</dbReference>
<protein>
    <submittedName>
        <fullName evidence="3">CCDC77</fullName>
    </submittedName>
</protein>
<dbReference type="GO" id="GO:0005813">
    <property type="term" value="C:centrosome"/>
    <property type="evidence" value="ECO:0007669"/>
    <property type="project" value="TreeGrafter"/>
</dbReference>
<dbReference type="AlphaFoldDB" id="A0A8S3PNJ6"/>
<feature type="coiled-coil region" evidence="1">
    <location>
        <begin position="355"/>
        <end position="446"/>
    </location>
</feature>
<evidence type="ECO:0000256" key="2">
    <source>
        <dbReference type="SAM" id="MobiDB-lite"/>
    </source>
</evidence>
<comment type="caution">
    <text evidence="3">The sequence shown here is derived from an EMBL/GenBank/DDBJ whole genome shotgun (WGS) entry which is preliminary data.</text>
</comment>
<evidence type="ECO:0000313" key="4">
    <source>
        <dbReference type="Proteomes" id="UP000683360"/>
    </source>
</evidence>
<organism evidence="3 4">
    <name type="scientific">Mytilus edulis</name>
    <name type="common">Blue mussel</name>
    <dbReference type="NCBI Taxonomy" id="6550"/>
    <lineage>
        <taxon>Eukaryota</taxon>
        <taxon>Metazoa</taxon>
        <taxon>Spiralia</taxon>
        <taxon>Lophotrochozoa</taxon>
        <taxon>Mollusca</taxon>
        <taxon>Bivalvia</taxon>
        <taxon>Autobranchia</taxon>
        <taxon>Pteriomorphia</taxon>
        <taxon>Mytilida</taxon>
        <taxon>Mytiloidea</taxon>
        <taxon>Mytilidae</taxon>
        <taxon>Mytilinae</taxon>
        <taxon>Mytilus</taxon>
    </lineage>
</organism>
<feature type="compositionally biased region" description="Basic and acidic residues" evidence="2">
    <location>
        <begin position="211"/>
        <end position="225"/>
    </location>
</feature>